<keyword evidence="5" id="KW-1185">Reference proteome</keyword>
<dbReference type="AlphaFoldDB" id="A0A2T7NR91"/>
<proteinExistence type="predicted"/>
<dbReference type="InterPro" id="IPR002509">
    <property type="entry name" value="NODB_dom"/>
</dbReference>
<dbReference type="EMBL" id="PZQS01000010">
    <property type="protein sequence ID" value="PVD23689.1"/>
    <property type="molecule type" value="Genomic_DNA"/>
</dbReference>
<reference evidence="4 5" key="1">
    <citation type="submission" date="2018-04" db="EMBL/GenBank/DDBJ databases">
        <title>The genome of golden apple snail Pomacea canaliculata provides insight into stress tolerance and invasive adaptation.</title>
        <authorList>
            <person name="Liu C."/>
            <person name="Liu B."/>
            <person name="Ren Y."/>
            <person name="Zhang Y."/>
            <person name="Wang H."/>
            <person name="Li S."/>
            <person name="Jiang F."/>
            <person name="Yin L."/>
            <person name="Zhang G."/>
            <person name="Qian W."/>
            <person name="Fan W."/>
        </authorList>
    </citation>
    <scope>NUCLEOTIDE SEQUENCE [LARGE SCALE GENOMIC DNA]</scope>
    <source>
        <strain evidence="4">SZHN2017</strain>
        <tissue evidence="4">Muscle</tissue>
    </source>
</reference>
<dbReference type="GO" id="GO:0005975">
    <property type="term" value="P:carbohydrate metabolic process"/>
    <property type="evidence" value="ECO:0007669"/>
    <property type="project" value="InterPro"/>
</dbReference>
<dbReference type="Proteomes" id="UP000245119">
    <property type="component" value="Linkage Group LG10"/>
</dbReference>
<feature type="chain" id="PRO_5015775545" description="NodB homology domain-containing protein" evidence="2">
    <location>
        <begin position="20"/>
        <end position="345"/>
    </location>
</feature>
<evidence type="ECO:0000259" key="3">
    <source>
        <dbReference type="Pfam" id="PF01522"/>
    </source>
</evidence>
<evidence type="ECO:0000256" key="2">
    <source>
        <dbReference type="SAM" id="SignalP"/>
    </source>
</evidence>
<feature type="region of interest" description="Disordered" evidence="1">
    <location>
        <begin position="310"/>
        <end position="345"/>
    </location>
</feature>
<name>A0A2T7NR91_POMCA</name>
<dbReference type="Pfam" id="PF01522">
    <property type="entry name" value="Polysacc_deac_1"/>
    <property type="match status" value="1"/>
</dbReference>
<feature type="domain" description="NodB homology" evidence="3">
    <location>
        <begin position="66"/>
        <end position="178"/>
    </location>
</feature>
<dbReference type="InterPro" id="IPR052740">
    <property type="entry name" value="CE4"/>
</dbReference>
<sequence length="345" mass="38508">MLLTSLAAICILSFHYGMAVPLTASNKTLGVERRQAFCDESTCLLPKCRCISASIPGNLPASNVPQIVMVTFDDYINSENYNYYAQLYPQSDPITNPNGCTARATFFVSGLAETNFIMVKTLSDLGHEVESHSEDHTEPQFWTREQWDEEMEGMRERLAAATGRTLAQLNGLRTPYLQLGGEDQYDMVEDEGFLYDSSMYGGSLEEDLSPLVWPFTLDYPPSPDVCDTIRCPAVSHPGVWEIPLRRQYTVDGATSCAMSDGCITSASATVEEVEDFLLHNFLRHYNSNRAPFMISMHATWFSNVPNSFPGAQELPPRPDPPGGRLPGQLVPDSRLDPEPYQPRFH</sequence>
<evidence type="ECO:0000313" key="5">
    <source>
        <dbReference type="Proteomes" id="UP000245119"/>
    </source>
</evidence>
<comment type="caution">
    <text evidence="4">The sequence shown here is derived from an EMBL/GenBank/DDBJ whole genome shotgun (WGS) entry which is preliminary data.</text>
</comment>
<keyword evidence="2" id="KW-0732">Signal</keyword>
<protein>
    <recommendedName>
        <fullName evidence="3">NodB homology domain-containing protein</fullName>
    </recommendedName>
</protein>
<dbReference type="PANTHER" id="PTHR45985:SF3">
    <property type="entry name" value="CHITIN DEACETYLASE-LIKE 4"/>
    <property type="match status" value="1"/>
</dbReference>
<dbReference type="OrthoDB" id="504708at2759"/>
<evidence type="ECO:0000256" key="1">
    <source>
        <dbReference type="SAM" id="MobiDB-lite"/>
    </source>
</evidence>
<dbReference type="InterPro" id="IPR011330">
    <property type="entry name" value="Glyco_hydro/deAcase_b/a-brl"/>
</dbReference>
<gene>
    <name evidence="4" type="ORF">C0Q70_16962</name>
</gene>
<accession>A0A2T7NR91</accession>
<dbReference type="PANTHER" id="PTHR45985">
    <property type="match status" value="1"/>
</dbReference>
<feature type="signal peptide" evidence="2">
    <location>
        <begin position="1"/>
        <end position="19"/>
    </location>
</feature>
<dbReference type="GO" id="GO:0016810">
    <property type="term" value="F:hydrolase activity, acting on carbon-nitrogen (but not peptide) bonds"/>
    <property type="evidence" value="ECO:0007669"/>
    <property type="project" value="InterPro"/>
</dbReference>
<organism evidence="4 5">
    <name type="scientific">Pomacea canaliculata</name>
    <name type="common">Golden apple snail</name>
    <dbReference type="NCBI Taxonomy" id="400727"/>
    <lineage>
        <taxon>Eukaryota</taxon>
        <taxon>Metazoa</taxon>
        <taxon>Spiralia</taxon>
        <taxon>Lophotrochozoa</taxon>
        <taxon>Mollusca</taxon>
        <taxon>Gastropoda</taxon>
        <taxon>Caenogastropoda</taxon>
        <taxon>Architaenioglossa</taxon>
        <taxon>Ampullarioidea</taxon>
        <taxon>Ampullariidae</taxon>
        <taxon>Pomacea</taxon>
    </lineage>
</organism>
<dbReference type="SUPFAM" id="SSF88713">
    <property type="entry name" value="Glycoside hydrolase/deacetylase"/>
    <property type="match status" value="1"/>
</dbReference>
<dbReference type="Gene3D" id="3.20.20.370">
    <property type="entry name" value="Glycoside hydrolase/deacetylase"/>
    <property type="match status" value="1"/>
</dbReference>
<evidence type="ECO:0000313" key="4">
    <source>
        <dbReference type="EMBL" id="PVD23689.1"/>
    </source>
</evidence>